<keyword evidence="3" id="KW-1185">Reference proteome</keyword>
<dbReference type="Pfam" id="PF22600">
    <property type="entry name" value="MTPAP-like_central"/>
    <property type="match status" value="1"/>
</dbReference>
<comment type="caution">
    <text evidence="2">The sequence shown here is derived from an EMBL/GenBank/DDBJ whole genome shotgun (WGS) entry which is preliminary data.</text>
</comment>
<dbReference type="SUPFAM" id="SSF81631">
    <property type="entry name" value="PAP/OAS1 substrate-binding domain"/>
    <property type="match status" value="1"/>
</dbReference>
<dbReference type="Gene3D" id="3.30.460.10">
    <property type="entry name" value="Beta Polymerase, domain 2"/>
    <property type="match status" value="1"/>
</dbReference>
<accession>A0AA36MZB6</accession>
<evidence type="ECO:0000313" key="3">
    <source>
        <dbReference type="Proteomes" id="UP001178507"/>
    </source>
</evidence>
<dbReference type="PANTHER" id="PTHR12271">
    <property type="entry name" value="POLY A POLYMERASE CID PAP -RELATED"/>
    <property type="match status" value="1"/>
</dbReference>
<dbReference type="InterPro" id="IPR043519">
    <property type="entry name" value="NT_sf"/>
</dbReference>
<dbReference type="GO" id="GO:0016779">
    <property type="term" value="F:nucleotidyltransferase activity"/>
    <property type="evidence" value="ECO:0007669"/>
    <property type="project" value="TreeGrafter"/>
</dbReference>
<dbReference type="SUPFAM" id="SSF81301">
    <property type="entry name" value="Nucleotidyltransferase"/>
    <property type="match status" value="1"/>
</dbReference>
<dbReference type="PANTHER" id="PTHR12271:SF40">
    <property type="entry name" value="POLY(A) RNA POLYMERASE GLD2"/>
    <property type="match status" value="1"/>
</dbReference>
<proteinExistence type="predicted"/>
<dbReference type="CDD" id="cd05402">
    <property type="entry name" value="NT_PAP_TUTase"/>
    <property type="match status" value="1"/>
</dbReference>
<dbReference type="EMBL" id="CAUJNA010002313">
    <property type="protein sequence ID" value="CAJ1392304.1"/>
    <property type="molecule type" value="Genomic_DNA"/>
</dbReference>
<evidence type="ECO:0000313" key="2">
    <source>
        <dbReference type="EMBL" id="CAJ1392304.1"/>
    </source>
</evidence>
<gene>
    <name evidence="2" type="ORF">EVOR1521_LOCUS17434</name>
</gene>
<dbReference type="GO" id="GO:0046872">
    <property type="term" value="F:metal ion binding"/>
    <property type="evidence" value="ECO:0007669"/>
    <property type="project" value="UniProtKB-KW"/>
</dbReference>
<dbReference type="AlphaFoldDB" id="A0AA36MZB6"/>
<dbReference type="InterPro" id="IPR054708">
    <property type="entry name" value="MTPAP-like_central"/>
</dbReference>
<name>A0AA36MZB6_9DINO</name>
<dbReference type="GO" id="GO:0005737">
    <property type="term" value="C:cytoplasm"/>
    <property type="evidence" value="ECO:0007669"/>
    <property type="project" value="UniProtKB-SubCell"/>
</dbReference>
<dbReference type="Proteomes" id="UP001178507">
    <property type="component" value="Unassembled WGS sequence"/>
</dbReference>
<sequence length="498" mass="56648">MAAVAPPFLQVASPWLRSEAPAQRSPRLAFGSSRRRRCIGGSVSIGLCVSLRRRARREPDIDTGEKLPIDTGIMQLELLDWLNQANLHPDLSKDALAKFGGVPQQADEVVEKVVQRIQEGARRCVAPSSTVHPFGSTVNGFGEESSDLDVLVAIKEQELTYFMSYANWGQRHQRRGTLQDDLDEFDPPKNLTPKAAMCHAVQQLADYLPELGFKVLNLIPQARKPLVTLEDMQGPLKEVDISINNSRNTACLGGFCGLGLPLYNSRLLKSYSQLDERVRPLVLLVKVWAKGKRICGAHEGNLSSYSWTIMVLYFLQLVGLLPSLQLLHEVLNDEKRILSTRDYWGNIRDFDTGFLTVEEYQKAVADKTIAAPQTEDSLTVAQLLYGFIRFFATEYDWGTEVVSMHKPDRKDRGIWFKFFGKNHPEPVIHVEDPIEFRDLNIVMRRERLAQMKEEFNHALEMLNTGCSLEEFLNREPRPEVFLVPTRRRRRHRAMPLPT</sequence>
<reference evidence="2" key="1">
    <citation type="submission" date="2023-08" db="EMBL/GenBank/DDBJ databases">
        <authorList>
            <person name="Chen Y."/>
            <person name="Shah S."/>
            <person name="Dougan E. K."/>
            <person name="Thang M."/>
            <person name="Chan C."/>
        </authorList>
    </citation>
    <scope>NUCLEOTIDE SEQUENCE</scope>
</reference>
<dbReference type="Gene3D" id="1.10.1410.10">
    <property type="match status" value="1"/>
</dbReference>
<organism evidence="2 3">
    <name type="scientific">Effrenium voratum</name>
    <dbReference type="NCBI Taxonomy" id="2562239"/>
    <lineage>
        <taxon>Eukaryota</taxon>
        <taxon>Sar</taxon>
        <taxon>Alveolata</taxon>
        <taxon>Dinophyceae</taxon>
        <taxon>Suessiales</taxon>
        <taxon>Symbiodiniaceae</taxon>
        <taxon>Effrenium</taxon>
    </lineage>
</organism>
<dbReference type="GO" id="GO:0031123">
    <property type="term" value="P:RNA 3'-end processing"/>
    <property type="evidence" value="ECO:0007669"/>
    <property type="project" value="TreeGrafter"/>
</dbReference>
<feature type="domain" description="Poly(A) RNA polymerase mitochondrial-like central palm" evidence="1">
    <location>
        <begin position="108"/>
        <end position="246"/>
    </location>
</feature>
<evidence type="ECO:0000259" key="1">
    <source>
        <dbReference type="Pfam" id="PF22600"/>
    </source>
</evidence>
<protein>
    <recommendedName>
        <fullName evidence="1">Poly(A) RNA polymerase mitochondrial-like central palm domain-containing protein</fullName>
    </recommendedName>
</protein>